<keyword evidence="2" id="KW-1185">Reference proteome</keyword>
<gene>
    <name evidence="1" type="ORF">HNQ40_003088</name>
</gene>
<evidence type="ECO:0000313" key="2">
    <source>
        <dbReference type="Proteomes" id="UP000541810"/>
    </source>
</evidence>
<dbReference type="PROSITE" id="PS51257">
    <property type="entry name" value="PROKAR_LIPOPROTEIN"/>
    <property type="match status" value="1"/>
</dbReference>
<reference evidence="1 2" key="1">
    <citation type="submission" date="2020-08" db="EMBL/GenBank/DDBJ databases">
        <title>Genomic Encyclopedia of Type Strains, Phase IV (KMG-IV): sequencing the most valuable type-strain genomes for metagenomic binning, comparative biology and taxonomic classification.</title>
        <authorList>
            <person name="Goeker M."/>
        </authorList>
    </citation>
    <scope>NUCLEOTIDE SEQUENCE [LARGE SCALE GENOMIC DNA]</scope>
    <source>
        <strain evidence="1 2">DSM 103725</strain>
    </source>
</reference>
<protein>
    <submittedName>
        <fullName evidence="1">Uncharacterized protein</fullName>
    </submittedName>
</protein>
<organism evidence="1 2">
    <name type="scientific">Algisphaera agarilytica</name>
    <dbReference type="NCBI Taxonomy" id="1385975"/>
    <lineage>
        <taxon>Bacteria</taxon>
        <taxon>Pseudomonadati</taxon>
        <taxon>Planctomycetota</taxon>
        <taxon>Phycisphaerae</taxon>
        <taxon>Phycisphaerales</taxon>
        <taxon>Phycisphaeraceae</taxon>
        <taxon>Algisphaera</taxon>
    </lineage>
</organism>
<dbReference type="RefSeq" id="WP_184678762.1">
    <property type="nucleotide sequence ID" value="NZ_JACHGY010000001.1"/>
</dbReference>
<evidence type="ECO:0000313" key="1">
    <source>
        <dbReference type="EMBL" id="MBB6431282.1"/>
    </source>
</evidence>
<dbReference type="AlphaFoldDB" id="A0A7X0LLR2"/>
<dbReference type="Proteomes" id="UP000541810">
    <property type="component" value="Unassembled WGS sequence"/>
</dbReference>
<accession>A0A7X0LLR2</accession>
<name>A0A7X0LLR2_9BACT</name>
<proteinExistence type="predicted"/>
<comment type="caution">
    <text evidence="1">The sequence shown here is derived from an EMBL/GenBank/DDBJ whole genome shotgun (WGS) entry which is preliminary data.</text>
</comment>
<dbReference type="EMBL" id="JACHGY010000001">
    <property type="protein sequence ID" value="MBB6431282.1"/>
    <property type="molecule type" value="Genomic_DNA"/>
</dbReference>
<sequence>MKRRRGQIASLVLALGLFGSLGVGCTSAPTIRISHAPTYSYLQDPEARAAVELWPALPGEGQSLAAVDQDD</sequence>